<comment type="subcellular location">
    <subcellularLocation>
        <location evidence="1 5 6">Nucleus</location>
    </subcellularLocation>
</comment>
<keyword evidence="10" id="KW-1185">Reference proteome</keyword>
<dbReference type="SUPFAM" id="SSF46689">
    <property type="entry name" value="Homeodomain-like"/>
    <property type="match status" value="1"/>
</dbReference>
<evidence type="ECO:0000256" key="6">
    <source>
        <dbReference type="RuleBase" id="RU000682"/>
    </source>
</evidence>
<evidence type="ECO:0000256" key="5">
    <source>
        <dbReference type="PROSITE-ProRule" id="PRU00108"/>
    </source>
</evidence>
<dbReference type="SMART" id="SM00389">
    <property type="entry name" value="HOX"/>
    <property type="match status" value="1"/>
</dbReference>
<dbReference type="Pfam" id="PF00046">
    <property type="entry name" value="Homeodomain"/>
    <property type="match status" value="1"/>
</dbReference>
<keyword evidence="4 5" id="KW-0539">Nucleus</keyword>
<protein>
    <recommendedName>
        <fullName evidence="8">Homeobox domain-containing protein</fullName>
    </recommendedName>
</protein>
<gene>
    <name evidence="9" type="ORF">SNE40_014767</name>
</gene>
<reference evidence="9 10" key="1">
    <citation type="submission" date="2024-01" db="EMBL/GenBank/DDBJ databases">
        <title>The genome of the rayed Mediterranean limpet Patella caerulea (Linnaeus, 1758).</title>
        <authorList>
            <person name="Anh-Thu Weber A."/>
            <person name="Halstead-Nussloch G."/>
        </authorList>
    </citation>
    <scope>NUCLEOTIDE SEQUENCE [LARGE SCALE GENOMIC DNA]</scope>
    <source>
        <strain evidence="9">AATW-2023a</strain>
        <tissue evidence="9">Whole specimen</tissue>
    </source>
</reference>
<accession>A0AAN8PDH7</accession>
<proteinExistence type="predicted"/>
<feature type="compositionally biased region" description="Polar residues" evidence="7">
    <location>
        <begin position="175"/>
        <end position="186"/>
    </location>
</feature>
<dbReference type="InterPro" id="IPR009057">
    <property type="entry name" value="Homeodomain-like_sf"/>
</dbReference>
<evidence type="ECO:0000256" key="4">
    <source>
        <dbReference type="ARBA" id="ARBA00023242"/>
    </source>
</evidence>
<keyword evidence="3 5" id="KW-0371">Homeobox</keyword>
<dbReference type="Proteomes" id="UP001347796">
    <property type="component" value="Unassembled WGS sequence"/>
</dbReference>
<dbReference type="AlphaFoldDB" id="A0AAN8PDH7"/>
<evidence type="ECO:0000313" key="9">
    <source>
        <dbReference type="EMBL" id="KAK6176487.1"/>
    </source>
</evidence>
<sequence length="350" mass="40028">MSNSNTESSGHYGNKLKRNRTYFSPFQTKAMEEVFRNSQFPDKQQIENLSRHINIPDRSLQVWFQNRRARLRKASPRSLTELMVESFDNSAPGKKTSISKSRLESKSHPYFPIPKNTPNTSAKHEHKVKEEPEQKIRYQWHRTQDTETTSNKESTTPARIENCHVKWGPPERGQSDSGSTPPISESSVEEIKSPEKLNDDYTFMQMNYQTSCGNVLDLSSSSNLCKTPSPKSSKTAFHSPILQPSPDEHSSVLNLCMRDNSETEVRVRSPSKSKSPKVAPAALFPNVVHPYYMYGYPPGVQCFPPIPMQPYHPAMFPHPNTLNQSELNRVTYFPLPYPQEITIKKDKVKK</sequence>
<evidence type="ECO:0000256" key="3">
    <source>
        <dbReference type="ARBA" id="ARBA00023155"/>
    </source>
</evidence>
<dbReference type="InterPro" id="IPR017970">
    <property type="entry name" value="Homeobox_CS"/>
</dbReference>
<feature type="compositionally biased region" description="Polar residues" evidence="7">
    <location>
        <begin position="146"/>
        <end position="157"/>
    </location>
</feature>
<dbReference type="Gene3D" id="1.10.10.60">
    <property type="entry name" value="Homeodomain-like"/>
    <property type="match status" value="1"/>
</dbReference>
<dbReference type="EMBL" id="JAZGQO010000010">
    <property type="protein sequence ID" value="KAK6176487.1"/>
    <property type="molecule type" value="Genomic_DNA"/>
</dbReference>
<dbReference type="GO" id="GO:0000977">
    <property type="term" value="F:RNA polymerase II transcription regulatory region sequence-specific DNA binding"/>
    <property type="evidence" value="ECO:0007669"/>
    <property type="project" value="TreeGrafter"/>
</dbReference>
<feature type="region of interest" description="Disordered" evidence="7">
    <location>
        <begin position="222"/>
        <end position="250"/>
    </location>
</feature>
<evidence type="ECO:0000313" key="10">
    <source>
        <dbReference type="Proteomes" id="UP001347796"/>
    </source>
</evidence>
<dbReference type="InterPro" id="IPR051306">
    <property type="entry name" value="Homeobox_regulator"/>
</dbReference>
<dbReference type="InterPro" id="IPR001356">
    <property type="entry name" value="HD"/>
</dbReference>
<dbReference type="PROSITE" id="PS50071">
    <property type="entry name" value="HOMEOBOX_2"/>
    <property type="match status" value="1"/>
</dbReference>
<evidence type="ECO:0000256" key="2">
    <source>
        <dbReference type="ARBA" id="ARBA00023125"/>
    </source>
</evidence>
<evidence type="ECO:0000259" key="8">
    <source>
        <dbReference type="PROSITE" id="PS50071"/>
    </source>
</evidence>
<evidence type="ECO:0000256" key="1">
    <source>
        <dbReference type="ARBA" id="ARBA00004123"/>
    </source>
</evidence>
<dbReference type="GO" id="GO:0000981">
    <property type="term" value="F:DNA-binding transcription factor activity, RNA polymerase II-specific"/>
    <property type="evidence" value="ECO:0007669"/>
    <property type="project" value="InterPro"/>
</dbReference>
<organism evidence="9 10">
    <name type="scientific">Patella caerulea</name>
    <name type="common">Rayed Mediterranean limpet</name>
    <dbReference type="NCBI Taxonomy" id="87958"/>
    <lineage>
        <taxon>Eukaryota</taxon>
        <taxon>Metazoa</taxon>
        <taxon>Spiralia</taxon>
        <taxon>Lophotrochozoa</taxon>
        <taxon>Mollusca</taxon>
        <taxon>Gastropoda</taxon>
        <taxon>Patellogastropoda</taxon>
        <taxon>Patelloidea</taxon>
        <taxon>Patellidae</taxon>
        <taxon>Patella</taxon>
    </lineage>
</organism>
<feature type="domain" description="Homeobox" evidence="8">
    <location>
        <begin position="14"/>
        <end position="74"/>
    </location>
</feature>
<dbReference type="GO" id="GO:0005634">
    <property type="term" value="C:nucleus"/>
    <property type="evidence" value="ECO:0007669"/>
    <property type="project" value="UniProtKB-SubCell"/>
</dbReference>
<comment type="caution">
    <text evidence="9">The sequence shown here is derived from an EMBL/GenBank/DDBJ whole genome shotgun (WGS) entry which is preliminary data.</text>
</comment>
<dbReference type="CDD" id="cd00086">
    <property type="entry name" value="homeodomain"/>
    <property type="match status" value="1"/>
</dbReference>
<dbReference type="PROSITE" id="PS00027">
    <property type="entry name" value="HOMEOBOX_1"/>
    <property type="match status" value="1"/>
</dbReference>
<dbReference type="PANTHER" id="PTHR46123">
    <property type="entry name" value="MIX-TYPE HOMEOBOX GENE 1-RELATED"/>
    <property type="match status" value="1"/>
</dbReference>
<name>A0AAN8PDH7_PATCE</name>
<keyword evidence="2 5" id="KW-0238">DNA-binding</keyword>
<feature type="compositionally biased region" description="Basic and acidic residues" evidence="7">
    <location>
        <begin position="127"/>
        <end position="136"/>
    </location>
</feature>
<dbReference type="PANTHER" id="PTHR46123:SF3">
    <property type="entry name" value="DOUBLE HOMEOBOX PROTEIN 1-RELATED"/>
    <property type="match status" value="1"/>
</dbReference>
<feature type="region of interest" description="Disordered" evidence="7">
    <location>
        <begin position="88"/>
        <end position="194"/>
    </location>
</feature>
<evidence type="ECO:0000256" key="7">
    <source>
        <dbReference type="SAM" id="MobiDB-lite"/>
    </source>
</evidence>
<feature type="compositionally biased region" description="Polar residues" evidence="7">
    <location>
        <begin position="222"/>
        <end position="236"/>
    </location>
</feature>
<feature type="DNA-binding region" description="Homeobox" evidence="5">
    <location>
        <begin position="16"/>
        <end position="75"/>
    </location>
</feature>